<protein>
    <submittedName>
        <fullName evidence="1">Uncharacterized protein</fullName>
    </submittedName>
</protein>
<sequence length="59" mass="6569">MLNTDKNSCTALGRVPVKPARRVRTCAIAKETYGGLDKESLVQSGVFPMERWSMPRESV</sequence>
<name>A0A843V2E7_COLES</name>
<keyword evidence="2" id="KW-1185">Reference proteome</keyword>
<dbReference type="EMBL" id="NMUH01001136">
    <property type="protein sequence ID" value="MQL89306.1"/>
    <property type="molecule type" value="Genomic_DNA"/>
</dbReference>
<evidence type="ECO:0000313" key="2">
    <source>
        <dbReference type="Proteomes" id="UP000652761"/>
    </source>
</evidence>
<comment type="caution">
    <text evidence="1">The sequence shown here is derived from an EMBL/GenBank/DDBJ whole genome shotgun (WGS) entry which is preliminary data.</text>
</comment>
<reference evidence="1" key="1">
    <citation type="submission" date="2017-07" db="EMBL/GenBank/DDBJ databases">
        <title>Taro Niue Genome Assembly and Annotation.</title>
        <authorList>
            <person name="Atibalentja N."/>
            <person name="Keating K."/>
            <person name="Fields C.J."/>
        </authorList>
    </citation>
    <scope>NUCLEOTIDE SEQUENCE</scope>
    <source>
        <strain evidence="1">Niue_2</strain>
        <tissue evidence="1">Leaf</tissue>
    </source>
</reference>
<organism evidence="1 2">
    <name type="scientific">Colocasia esculenta</name>
    <name type="common">Wild taro</name>
    <name type="synonym">Arum esculentum</name>
    <dbReference type="NCBI Taxonomy" id="4460"/>
    <lineage>
        <taxon>Eukaryota</taxon>
        <taxon>Viridiplantae</taxon>
        <taxon>Streptophyta</taxon>
        <taxon>Embryophyta</taxon>
        <taxon>Tracheophyta</taxon>
        <taxon>Spermatophyta</taxon>
        <taxon>Magnoliopsida</taxon>
        <taxon>Liliopsida</taxon>
        <taxon>Araceae</taxon>
        <taxon>Aroideae</taxon>
        <taxon>Colocasieae</taxon>
        <taxon>Colocasia</taxon>
    </lineage>
</organism>
<dbReference type="AlphaFoldDB" id="A0A843V2E7"/>
<gene>
    <name evidence="1" type="ORF">Taro_021877</name>
</gene>
<dbReference type="Proteomes" id="UP000652761">
    <property type="component" value="Unassembled WGS sequence"/>
</dbReference>
<evidence type="ECO:0000313" key="1">
    <source>
        <dbReference type="EMBL" id="MQL89306.1"/>
    </source>
</evidence>
<proteinExistence type="predicted"/>
<accession>A0A843V2E7</accession>